<feature type="domain" description="M23ase beta-sheet core" evidence="2">
    <location>
        <begin position="322"/>
        <end position="416"/>
    </location>
</feature>
<dbReference type="GO" id="GO:0004222">
    <property type="term" value="F:metalloendopeptidase activity"/>
    <property type="evidence" value="ECO:0007669"/>
    <property type="project" value="TreeGrafter"/>
</dbReference>
<evidence type="ECO:0000259" key="2">
    <source>
        <dbReference type="Pfam" id="PF01551"/>
    </source>
</evidence>
<protein>
    <submittedName>
        <fullName evidence="3">Peptidase family M23</fullName>
    </submittedName>
</protein>
<dbReference type="Proteomes" id="UP000219036">
    <property type="component" value="Unassembled WGS sequence"/>
</dbReference>
<keyword evidence="4" id="KW-1185">Reference proteome</keyword>
<dbReference type="PANTHER" id="PTHR21666">
    <property type="entry name" value="PEPTIDASE-RELATED"/>
    <property type="match status" value="1"/>
</dbReference>
<dbReference type="AlphaFoldDB" id="A0A285NJG3"/>
<dbReference type="InterPro" id="IPR011055">
    <property type="entry name" value="Dup_hybrid_motif"/>
</dbReference>
<evidence type="ECO:0000256" key="1">
    <source>
        <dbReference type="ARBA" id="ARBA00022729"/>
    </source>
</evidence>
<dbReference type="EMBL" id="OBEI01000006">
    <property type="protein sequence ID" value="SNZ09063.1"/>
    <property type="molecule type" value="Genomic_DNA"/>
</dbReference>
<dbReference type="Pfam" id="PF01551">
    <property type="entry name" value="Peptidase_M23"/>
    <property type="match status" value="1"/>
</dbReference>
<evidence type="ECO:0000313" key="3">
    <source>
        <dbReference type="EMBL" id="SNZ09063.1"/>
    </source>
</evidence>
<gene>
    <name evidence="3" type="ORF">SAMN06265182_1468</name>
</gene>
<evidence type="ECO:0000313" key="4">
    <source>
        <dbReference type="Proteomes" id="UP000219036"/>
    </source>
</evidence>
<dbReference type="SUPFAM" id="SSF51261">
    <property type="entry name" value="Duplicated hybrid motif"/>
    <property type="match status" value="1"/>
</dbReference>
<organism evidence="3 4">
    <name type="scientific">Persephonella hydrogeniphila</name>
    <dbReference type="NCBI Taxonomy" id="198703"/>
    <lineage>
        <taxon>Bacteria</taxon>
        <taxon>Pseudomonadati</taxon>
        <taxon>Aquificota</taxon>
        <taxon>Aquificia</taxon>
        <taxon>Aquificales</taxon>
        <taxon>Hydrogenothermaceae</taxon>
        <taxon>Persephonella</taxon>
    </lineage>
</organism>
<proteinExistence type="predicted"/>
<dbReference type="RefSeq" id="WP_097000634.1">
    <property type="nucleotide sequence ID" value="NZ_OBEI01000006.1"/>
</dbReference>
<accession>A0A285NJG3</accession>
<dbReference type="PANTHER" id="PTHR21666:SF289">
    <property type="entry name" value="L-ALA--D-GLU ENDOPEPTIDASE"/>
    <property type="match status" value="1"/>
</dbReference>
<keyword evidence="1" id="KW-0732">Signal</keyword>
<dbReference type="Gene3D" id="2.70.70.10">
    <property type="entry name" value="Glucose Permease (Domain IIA)"/>
    <property type="match status" value="1"/>
</dbReference>
<dbReference type="InterPro" id="IPR050570">
    <property type="entry name" value="Cell_wall_metabolism_enzyme"/>
</dbReference>
<dbReference type="OrthoDB" id="9805799at2"/>
<name>A0A285NJG3_9AQUI</name>
<dbReference type="CDD" id="cd12797">
    <property type="entry name" value="M23_peptidase"/>
    <property type="match status" value="1"/>
</dbReference>
<reference evidence="4" key="1">
    <citation type="submission" date="2017-09" db="EMBL/GenBank/DDBJ databases">
        <authorList>
            <person name="Varghese N."/>
            <person name="Submissions S."/>
        </authorList>
    </citation>
    <scope>NUCLEOTIDE SEQUENCE [LARGE SCALE GENOMIC DNA]</scope>
    <source>
        <strain evidence="4">DSM 15103</strain>
    </source>
</reference>
<sequence length="443" mass="50454">MKGKLFLLLLLLAGLAGGYFYYTGVINFDKPKVIFEEKPQFLGANTHLRFKVIDDNPGINQVKIYVVQNKNIKIHEDTDFPEGLKQKEYDIKLDARKLGLREGKAQVYIYVEDASFLKNKKKIVYDVKVDLTPPTLSILSSPAGIMNGGTGFVFYRTSSDVAKTGVKVGNLEFKCFNGIVENKNIYGCAFPYPYYWNRKKSIVVFAIDKAGNRTSHALMYFFKRKRYKRSVINLTDEFIETKVRPLSDKDISDPAELFKYVNVTVRKKNEDLIHQITSKVSIKEPLFRRNFIQLKNSKMLGGFADYRKYRYKGRIIKGADAYHKGMDFASIKNASVQAAEDGKVVFTGFLGIYGNSIIIEHGMGVFTLYSHLAEIHVNKGDEVARGTEIGLTDTTGLAVGDHLHFGVLVQGLEVHPIEWLDRKWLKTRFLDEYKRIKNLYGGQ</sequence>
<dbReference type="InterPro" id="IPR016047">
    <property type="entry name" value="M23ase_b-sheet_dom"/>
</dbReference>